<accession>A0AAV2GSJ3</accession>
<dbReference type="AlphaFoldDB" id="A0AAV2GSJ3"/>
<keyword evidence="3" id="KW-1185">Reference proteome</keyword>
<name>A0AAV2GSJ3_9ROSI</name>
<gene>
    <name evidence="2" type="ORF">LTRI10_LOCUS52068</name>
</gene>
<reference evidence="2 3" key="1">
    <citation type="submission" date="2024-04" db="EMBL/GenBank/DDBJ databases">
        <authorList>
            <person name="Fracassetti M."/>
        </authorList>
    </citation>
    <scope>NUCLEOTIDE SEQUENCE [LARGE SCALE GENOMIC DNA]</scope>
</reference>
<evidence type="ECO:0000313" key="2">
    <source>
        <dbReference type="EMBL" id="CAL1412798.1"/>
    </source>
</evidence>
<dbReference type="EMBL" id="OZ034822">
    <property type="protein sequence ID" value="CAL1412798.1"/>
    <property type="molecule type" value="Genomic_DNA"/>
</dbReference>
<sequence>MFFGEDSELEEDEDTTVGDEDIVPIHSSALYHDPDMGIEASGEAVFCAFPHKFFWNHMDEERGWGDGWLH</sequence>
<feature type="region of interest" description="Disordered" evidence="1">
    <location>
        <begin position="1"/>
        <end position="20"/>
    </location>
</feature>
<proteinExistence type="predicted"/>
<dbReference type="Proteomes" id="UP001497516">
    <property type="component" value="Chromosome 9"/>
</dbReference>
<evidence type="ECO:0000256" key="1">
    <source>
        <dbReference type="SAM" id="MobiDB-lite"/>
    </source>
</evidence>
<protein>
    <submittedName>
        <fullName evidence="2">Uncharacterized protein</fullName>
    </submittedName>
</protein>
<organism evidence="2 3">
    <name type="scientific">Linum trigynum</name>
    <dbReference type="NCBI Taxonomy" id="586398"/>
    <lineage>
        <taxon>Eukaryota</taxon>
        <taxon>Viridiplantae</taxon>
        <taxon>Streptophyta</taxon>
        <taxon>Embryophyta</taxon>
        <taxon>Tracheophyta</taxon>
        <taxon>Spermatophyta</taxon>
        <taxon>Magnoliopsida</taxon>
        <taxon>eudicotyledons</taxon>
        <taxon>Gunneridae</taxon>
        <taxon>Pentapetalae</taxon>
        <taxon>rosids</taxon>
        <taxon>fabids</taxon>
        <taxon>Malpighiales</taxon>
        <taxon>Linaceae</taxon>
        <taxon>Linum</taxon>
    </lineage>
</organism>
<evidence type="ECO:0000313" key="3">
    <source>
        <dbReference type="Proteomes" id="UP001497516"/>
    </source>
</evidence>